<dbReference type="InterPro" id="IPR016135">
    <property type="entry name" value="UBQ-conjugating_enzyme/RWD"/>
</dbReference>
<keyword evidence="4" id="KW-0967">Endosome</keyword>
<comment type="similarity">
    <text evidence="2">Belongs to the VPS37 family.</text>
</comment>
<dbReference type="OrthoDB" id="10260857at2759"/>
<feature type="domain" description="VPS37 C-terminal" evidence="9">
    <location>
        <begin position="283"/>
        <end position="371"/>
    </location>
</feature>
<dbReference type="PROSITE" id="PS51314">
    <property type="entry name" value="VPS37_C"/>
    <property type="match status" value="1"/>
</dbReference>
<dbReference type="AlphaFoldDB" id="A0A0L8HAL2"/>
<dbReference type="STRING" id="37653.A0A0L8HAL2"/>
<comment type="function">
    <text evidence="6">Component of the ESCRT-I complex, a regulator of vesicular trafficking process. Required for the sorting of endocytic ubiquitinated cargos into multivesicular bodies. May be involved in cell growth and differentiation.</text>
</comment>
<keyword evidence="3 7" id="KW-0813">Transport</keyword>
<evidence type="ECO:0000256" key="6">
    <source>
        <dbReference type="ARBA" id="ARBA00025010"/>
    </source>
</evidence>
<dbReference type="PANTHER" id="PTHR13678:SF2">
    <property type="entry name" value="VACUOLAR PROTEIN SORTING-ASSOCIATED PROTEIN 37A"/>
    <property type="match status" value="1"/>
</dbReference>
<dbReference type="GO" id="GO:0031902">
    <property type="term" value="C:late endosome membrane"/>
    <property type="evidence" value="ECO:0007669"/>
    <property type="project" value="UniProtKB-SubCell"/>
</dbReference>
<dbReference type="SUPFAM" id="SSF54495">
    <property type="entry name" value="UBC-like"/>
    <property type="match status" value="1"/>
</dbReference>
<dbReference type="PANTHER" id="PTHR13678">
    <property type="entry name" value="VACUOLAR PROTEIN SORTING-ASSOCIATED PROTEIN 37"/>
    <property type="match status" value="1"/>
</dbReference>
<dbReference type="InterPro" id="IPR009851">
    <property type="entry name" value="Mod_r"/>
</dbReference>
<evidence type="ECO:0000256" key="4">
    <source>
        <dbReference type="ARBA" id="ARBA00022753"/>
    </source>
</evidence>
<dbReference type="CDD" id="cd11685">
    <property type="entry name" value="UEV_TSG101-like"/>
    <property type="match status" value="1"/>
</dbReference>
<dbReference type="InterPro" id="IPR037202">
    <property type="entry name" value="ESCRT_assembly_dom"/>
</dbReference>
<dbReference type="GO" id="GO:0043162">
    <property type="term" value="P:ubiquitin-dependent protein catabolic process via the multivesicular body sorting pathway"/>
    <property type="evidence" value="ECO:0007669"/>
    <property type="project" value="TreeGrafter"/>
</dbReference>
<name>A0A0L8HAL2_OCTBM</name>
<dbReference type="Gene3D" id="3.10.110.10">
    <property type="entry name" value="Ubiquitin Conjugating Enzyme"/>
    <property type="match status" value="1"/>
</dbReference>
<keyword evidence="5 7" id="KW-0653">Protein transport</keyword>
<dbReference type="Gene3D" id="1.10.287.660">
    <property type="entry name" value="Helix hairpin bin"/>
    <property type="match status" value="1"/>
</dbReference>
<dbReference type="Pfam" id="PF07200">
    <property type="entry name" value="Mod_r"/>
    <property type="match status" value="1"/>
</dbReference>
<evidence type="ECO:0000256" key="2">
    <source>
        <dbReference type="ARBA" id="ARBA00007617"/>
    </source>
</evidence>
<evidence type="ECO:0000256" key="8">
    <source>
        <dbReference type="SAM" id="Coils"/>
    </source>
</evidence>
<evidence type="ECO:0000256" key="5">
    <source>
        <dbReference type="ARBA" id="ARBA00022927"/>
    </source>
</evidence>
<proteinExistence type="inferred from homology"/>
<dbReference type="InterPro" id="IPR029012">
    <property type="entry name" value="Helix_hairpin_bin_sf"/>
</dbReference>
<keyword evidence="8" id="KW-0175">Coiled coil</keyword>
<dbReference type="GO" id="GO:0006623">
    <property type="term" value="P:protein targeting to vacuole"/>
    <property type="evidence" value="ECO:0007669"/>
    <property type="project" value="TreeGrafter"/>
</dbReference>
<evidence type="ECO:0000259" key="9">
    <source>
        <dbReference type="PROSITE" id="PS51314"/>
    </source>
</evidence>
<sequence>MNWLLGGKTKAVSTTNLQAQKNKQIESLKKVNPKIQEVFRDVEYHVSFVSGSTNVCLRVSLPPQFPQEKPVVTIQPPAKHPWVDSQSKVVGCPSLNDFTMHSNLGLVIQSIIEEFNKNPPILVPFNINTPAPYYVGQLPSQSPVANISNMYPHFRPANTPVNPCTKTPVLTANGNQSTLENFPLQEPPHNPEYFSGYKMPELPTSFPSLKTKSITELNELMNDEGKLFEMLQNLPEVIKIEKERQQMSDECISLAEKNLKKKPVTEQLKKSLLKKLDELEMLQNEFEEESEHHMCLSDQFHPTSIQSNIKVAVMEADEKSEKIAEDFLNGKIDIEEFKQCFTEERTLCHCRRAKEEKLNQIILASGFYPHM</sequence>
<dbReference type="KEGG" id="obi:106872047"/>
<dbReference type="SUPFAM" id="SSF140111">
    <property type="entry name" value="Endosomal sorting complex assembly domain"/>
    <property type="match status" value="1"/>
</dbReference>
<evidence type="ECO:0000313" key="10">
    <source>
        <dbReference type="EMBL" id="KOF85810.1"/>
    </source>
</evidence>
<protein>
    <recommendedName>
        <fullName evidence="9">VPS37 C-terminal domain-containing protein</fullName>
    </recommendedName>
</protein>
<organism evidence="10">
    <name type="scientific">Octopus bimaculoides</name>
    <name type="common">California two-spotted octopus</name>
    <dbReference type="NCBI Taxonomy" id="37653"/>
    <lineage>
        <taxon>Eukaryota</taxon>
        <taxon>Metazoa</taxon>
        <taxon>Spiralia</taxon>
        <taxon>Lophotrochozoa</taxon>
        <taxon>Mollusca</taxon>
        <taxon>Cephalopoda</taxon>
        <taxon>Coleoidea</taxon>
        <taxon>Octopodiformes</taxon>
        <taxon>Octopoda</taxon>
        <taxon>Incirrata</taxon>
        <taxon>Octopodidae</taxon>
        <taxon>Octopus</taxon>
    </lineage>
</organism>
<accession>A0A0L8HAL2</accession>
<dbReference type="OMA" id="HPWCNEH"/>
<gene>
    <name evidence="10" type="ORF">OCBIM_22019717mg</name>
</gene>
<evidence type="ECO:0000256" key="7">
    <source>
        <dbReference type="PROSITE-ProRule" id="PRU00646"/>
    </source>
</evidence>
<comment type="subcellular location">
    <subcellularLocation>
        <location evidence="1">Late endosome membrane</location>
        <topology evidence="1">Peripheral membrane protein</topology>
    </subcellularLocation>
</comment>
<dbReference type="EMBL" id="KQ418804">
    <property type="protein sequence ID" value="KOF85810.1"/>
    <property type="molecule type" value="Genomic_DNA"/>
</dbReference>
<dbReference type="GO" id="GO:0006612">
    <property type="term" value="P:protein targeting to membrane"/>
    <property type="evidence" value="ECO:0007669"/>
    <property type="project" value="TreeGrafter"/>
</dbReference>
<reference evidence="10" key="1">
    <citation type="submission" date="2015-07" db="EMBL/GenBank/DDBJ databases">
        <title>MeaNS - Measles Nucleotide Surveillance Program.</title>
        <authorList>
            <person name="Tran T."/>
            <person name="Druce J."/>
        </authorList>
    </citation>
    <scope>NUCLEOTIDE SEQUENCE</scope>
    <source>
        <strain evidence="10">UCB-OBI-ISO-001</strain>
        <tissue evidence="10">Gonad</tissue>
    </source>
</reference>
<evidence type="ECO:0000256" key="1">
    <source>
        <dbReference type="ARBA" id="ARBA00004633"/>
    </source>
</evidence>
<dbReference type="GO" id="GO:0000813">
    <property type="term" value="C:ESCRT I complex"/>
    <property type="evidence" value="ECO:0007669"/>
    <property type="project" value="UniProtKB-ARBA"/>
</dbReference>
<evidence type="ECO:0000256" key="3">
    <source>
        <dbReference type="ARBA" id="ARBA00022448"/>
    </source>
</evidence>
<feature type="coiled-coil region" evidence="8">
    <location>
        <begin position="265"/>
        <end position="292"/>
    </location>
</feature>